<proteinExistence type="predicted"/>
<sequence length="205" mass="24083">MQCFKNEIISLFKDKQFLEEAANYSNEQLTKFILAKRYDSIRDAGNKLSSTLSKNNRCPKCTLPLPCKHYIKEKTNSFTVLSNEGNNAFNIQDEGRSSFKTLFEQYIDPKKEKKRLKLLEELHKYKEKKFNLEKTKIEENANRKLKVKEFKELKGKANNGSLSNSVRSTSRNIKIKRIKRLPSPDKFKEKMDEIDSILETQKVEY</sequence>
<evidence type="ECO:0000313" key="2">
    <source>
        <dbReference type="Proteomes" id="UP000187209"/>
    </source>
</evidence>
<accession>A0A1R2AMH4</accession>
<dbReference type="Proteomes" id="UP000187209">
    <property type="component" value="Unassembled WGS sequence"/>
</dbReference>
<dbReference type="AlphaFoldDB" id="A0A1R2AMH4"/>
<protein>
    <submittedName>
        <fullName evidence="1">Uncharacterized protein</fullName>
    </submittedName>
</protein>
<evidence type="ECO:0000313" key="1">
    <source>
        <dbReference type="EMBL" id="OMJ65743.1"/>
    </source>
</evidence>
<keyword evidence="2" id="KW-1185">Reference proteome</keyword>
<gene>
    <name evidence="1" type="ORF">SteCoe_37691</name>
</gene>
<organism evidence="1 2">
    <name type="scientific">Stentor coeruleus</name>
    <dbReference type="NCBI Taxonomy" id="5963"/>
    <lineage>
        <taxon>Eukaryota</taxon>
        <taxon>Sar</taxon>
        <taxon>Alveolata</taxon>
        <taxon>Ciliophora</taxon>
        <taxon>Postciliodesmatophora</taxon>
        <taxon>Heterotrichea</taxon>
        <taxon>Heterotrichida</taxon>
        <taxon>Stentoridae</taxon>
        <taxon>Stentor</taxon>
    </lineage>
</organism>
<dbReference type="EMBL" id="MPUH01001962">
    <property type="protein sequence ID" value="OMJ65743.1"/>
    <property type="molecule type" value="Genomic_DNA"/>
</dbReference>
<comment type="caution">
    <text evidence="1">The sequence shown here is derived from an EMBL/GenBank/DDBJ whole genome shotgun (WGS) entry which is preliminary data.</text>
</comment>
<name>A0A1R2AMH4_9CILI</name>
<reference evidence="1 2" key="1">
    <citation type="submission" date="2016-11" db="EMBL/GenBank/DDBJ databases">
        <title>The macronuclear genome of Stentor coeruleus: a giant cell with tiny introns.</title>
        <authorList>
            <person name="Slabodnick M."/>
            <person name="Ruby J.G."/>
            <person name="Reiff S.B."/>
            <person name="Swart E.C."/>
            <person name="Gosai S."/>
            <person name="Prabakaran S."/>
            <person name="Witkowska E."/>
            <person name="Larue G.E."/>
            <person name="Fisher S."/>
            <person name="Freeman R.M."/>
            <person name="Gunawardena J."/>
            <person name="Chu W."/>
            <person name="Stover N.A."/>
            <person name="Gregory B.D."/>
            <person name="Nowacki M."/>
            <person name="Derisi J."/>
            <person name="Roy S.W."/>
            <person name="Marshall W.F."/>
            <person name="Sood P."/>
        </authorList>
    </citation>
    <scope>NUCLEOTIDE SEQUENCE [LARGE SCALE GENOMIC DNA]</scope>
    <source>
        <strain evidence="1">WM001</strain>
    </source>
</reference>